<accession>A0A375HYJ7</accession>
<protein>
    <recommendedName>
        <fullName evidence="1">IstB-like ATP-binding domain-containing protein</fullName>
    </recommendedName>
</protein>
<organism evidence="2 3">
    <name type="scientific">Cupriavidus neocaledonicus</name>
    <dbReference type="NCBI Taxonomy" id="1040979"/>
    <lineage>
        <taxon>Bacteria</taxon>
        <taxon>Pseudomonadati</taxon>
        <taxon>Pseudomonadota</taxon>
        <taxon>Betaproteobacteria</taxon>
        <taxon>Burkholderiales</taxon>
        <taxon>Burkholderiaceae</taxon>
        <taxon>Cupriavidus</taxon>
    </lineage>
</organism>
<sequence length="116" mass="13159">MPRLFEELQIAHGDGSFTRRLAQLARIDVLVLDDWGLQEPSESARGDLLEVLDDRVGTRSTIVTSQLPIEHWHQWLNDPTLADAILDRLVHQAHKVALKGESMRKRTATDAKKRVS</sequence>
<dbReference type="InterPro" id="IPR002611">
    <property type="entry name" value="IstB_ATP-bd"/>
</dbReference>
<dbReference type="GO" id="GO:0005524">
    <property type="term" value="F:ATP binding"/>
    <property type="evidence" value="ECO:0007669"/>
    <property type="project" value="InterPro"/>
</dbReference>
<dbReference type="Pfam" id="PF01695">
    <property type="entry name" value="IstB_IS21"/>
    <property type="match status" value="1"/>
</dbReference>
<dbReference type="SUPFAM" id="SSF52540">
    <property type="entry name" value="P-loop containing nucleoside triphosphate hydrolases"/>
    <property type="match status" value="1"/>
</dbReference>
<gene>
    <name evidence="2" type="ORF">CBM2607_P10512</name>
</gene>
<evidence type="ECO:0000313" key="3">
    <source>
        <dbReference type="Proteomes" id="UP000255168"/>
    </source>
</evidence>
<name>A0A375HYJ7_9BURK</name>
<feature type="domain" description="IstB-like ATP-binding" evidence="1">
    <location>
        <begin position="3"/>
        <end position="110"/>
    </location>
</feature>
<geneLocation type="plasmid" evidence="3">
    <name>iii</name>
</geneLocation>
<dbReference type="EMBL" id="LT984808">
    <property type="protein sequence ID" value="SPD62513.1"/>
    <property type="molecule type" value="Genomic_DNA"/>
</dbReference>
<keyword evidence="2" id="KW-0614">Plasmid</keyword>
<reference evidence="2 3" key="1">
    <citation type="submission" date="2018-01" db="EMBL/GenBank/DDBJ databases">
        <authorList>
            <person name="Clerissi C."/>
        </authorList>
    </citation>
    <scope>NUCLEOTIDE SEQUENCE [LARGE SCALE GENOMIC DNA]</scope>
    <source>
        <strain evidence="2">Cupriavidus taiwanensis STM 6160</strain>
        <plasmid evidence="3">iii</plasmid>
    </source>
</reference>
<proteinExistence type="predicted"/>
<dbReference type="AlphaFoldDB" id="A0A375HYJ7"/>
<evidence type="ECO:0000259" key="1">
    <source>
        <dbReference type="Pfam" id="PF01695"/>
    </source>
</evidence>
<dbReference type="Proteomes" id="UP000255168">
    <property type="component" value="Plasmid III"/>
</dbReference>
<dbReference type="InterPro" id="IPR027417">
    <property type="entry name" value="P-loop_NTPase"/>
</dbReference>
<evidence type="ECO:0000313" key="2">
    <source>
        <dbReference type="EMBL" id="SPD62513.1"/>
    </source>
</evidence>
<dbReference type="Gene3D" id="3.40.50.300">
    <property type="entry name" value="P-loop containing nucleotide triphosphate hydrolases"/>
    <property type="match status" value="1"/>
</dbReference>